<protein>
    <recommendedName>
        <fullName evidence="1">B3/B4 tRNA-binding domain-containing protein</fullName>
    </recommendedName>
</protein>
<dbReference type="GO" id="GO:0003723">
    <property type="term" value="F:RNA binding"/>
    <property type="evidence" value="ECO:0007669"/>
    <property type="project" value="InterPro"/>
</dbReference>
<dbReference type="SMART" id="SM00873">
    <property type="entry name" value="B3_4"/>
    <property type="match status" value="1"/>
</dbReference>
<comment type="caution">
    <text evidence="2">The sequence shown here is derived from an EMBL/GenBank/DDBJ whole genome shotgun (WGS) entry which is preliminary data.</text>
</comment>
<dbReference type="PANTHER" id="PTHR39209:SF2">
    <property type="entry name" value="CYTOPLASMIC PROTEIN"/>
    <property type="match status" value="1"/>
</dbReference>
<dbReference type="SUPFAM" id="SSF56037">
    <property type="entry name" value="PheT/TilS domain"/>
    <property type="match status" value="1"/>
</dbReference>
<evidence type="ECO:0000259" key="1">
    <source>
        <dbReference type="SMART" id="SM00873"/>
    </source>
</evidence>
<reference evidence="2 3" key="1">
    <citation type="submission" date="2018-09" db="EMBL/GenBank/DDBJ databases">
        <title>Draft genome of a novel serratia sp. strain with antifungal activity.</title>
        <authorList>
            <person name="Dichmann S.I."/>
            <person name="Park B.P."/>
            <person name="Pathiraja D."/>
            <person name="Choi I.-G."/>
            <person name="Stougaard P."/>
            <person name="Hennessy R.C."/>
        </authorList>
    </citation>
    <scope>NUCLEOTIDE SEQUENCE [LARGE SCALE GENOMIC DNA]</scope>
    <source>
        <strain evidence="2 3">S40</strain>
    </source>
</reference>
<sequence length="237" mass="25899">MFSVLPSIDPKVSSVAPGFRALSIAVEAAPITNPRIADQALKQACHSISAGDAPWAEAHLAAWGEAFTRFGAKPKRTPCSAEALRKRVLRDGSLPSIDPVVDLYNAISIRYAIPVGGENVEAYVGQPRLVVADGSELFDTVKDGEVTHESPEPGEVVWRDDLGVTCRRWNWRQGVRTRLNADAGKMWFILESLPAMPLQALYDAGEELIEGLHQMMPGVKTEQTLIGFDLAEEHQTK</sequence>
<keyword evidence="3" id="KW-1185">Reference proteome</keyword>
<accession>A0AA92X8Z3</accession>
<evidence type="ECO:0000313" key="2">
    <source>
        <dbReference type="EMBL" id="RJF57387.1"/>
    </source>
</evidence>
<dbReference type="PANTHER" id="PTHR39209">
    <property type="match status" value="1"/>
</dbReference>
<dbReference type="Proteomes" id="UP000284338">
    <property type="component" value="Unassembled WGS sequence"/>
</dbReference>
<proteinExistence type="predicted"/>
<gene>
    <name evidence="2" type="ORF">D4100_00875</name>
</gene>
<evidence type="ECO:0000313" key="3">
    <source>
        <dbReference type="Proteomes" id="UP000284338"/>
    </source>
</evidence>
<dbReference type="EMBL" id="QYYG01000001">
    <property type="protein sequence ID" value="RJF57387.1"/>
    <property type="molecule type" value="Genomic_DNA"/>
</dbReference>
<organism evidence="2 3">
    <name type="scientific">Serratia inhibens</name>
    <dbReference type="NCBI Taxonomy" id="2338073"/>
    <lineage>
        <taxon>Bacteria</taxon>
        <taxon>Pseudomonadati</taxon>
        <taxon>Pseudomonadota</taxon>
        <taxon>Gammaproteobacteria</taxon>
        <taxon>Enterobacterales</taxon>
        <taxon>Yersiniaceae</taxon>
        <taxon>Serratia</taxon>
    </lineage>
</organism>
<dbReference type="RefSeq" id="WP_119802602.1">
    <property type="nucleotide sequence ID" value="NZ_QYYG01000001.1"/>
</dbReference>
<dbReference type="InterPro" id="IPR020825">
    <property type="entry name" value="Phe-tRNA_synthase-like_B3/B4"/>
</dbReference>
<dbReference type="Pfam" id="PF03483">
    <property type="entry name" value="B3_4"/>
    <property type="match status" value="1"/>
</dbReference>
<feature type="domain" description="B3/B4 tRNA-binding" evidence="1">
    <location>
        <begin position="61"/>
        <end position="217"/>
    </location>
</feature>
<name>A0AA92X8Z3_9GAMM</name>
<dbReference type="AlphaFoldDB" id="A0AA92X8Z3"/>
<dbReference type="GO" id="GO:0004826">
    <property type="term" value="F:phenylalanine-tRNA ligase activity"/>
    <property type="evidence" value="ECO:0007669"/>
    <property type="project" value="InterPro"/>
</dbReference>
<dbReference type="Gene3D" id="3.50.40.10">
    <property type="entry name" value="Phenylalanyl-trna Synthetase, Chain B, domain 3"/>
    <property type="match status" value="1"/>
</dbReference>
<dbReference type="InterPro" id="IPR005146">
    <property type="entry name" value="B3/B4_tRNA-bd"/>
</dbReference>